<sequence length="173" mass="19956">MSSSVSSWRFKECEYATADMLPELFVSPPWMTKEKKKNSPVFDLPVLPVPSVSDVTPEIAKKLTRTYLVTRFQQIAQQQATKQILFTDLPLMEKASWERHLVPLTPEQQILWCLGFDKWRESGEKIYEKIPAPQSAVDALLRFDFPALNAEFAQYHNNAYKSWNLIALCYLPG</sequence>
<accession>A0A8S0FSB2</accession>
<dbReference type="AlphaFoldDB" id="A0A8S0FSB2"/>
<evidence type="ECO:0000313" key="1">
    <source>
        <dbReference type="EMBL" id="BBU82679.1"/>
    </source>
</evidence>
<reference evidence="1 2" key="1">
    <citation type="submission" date="2020-01" db="EMBL/GenBank/DDBJ databases">
        <title>Dynamics of blaIMP-6 dissemination in carbapenem resistant Enterobacteriacea isolated from regional surveillance in Osaka, Japan.</title>
        <authorList>
            <person name="Abe R."/>
            <person name="Akeda Y."/>
            <person name="Sugawara Y."/>
            <person name="Yamamoto N."/>
            <person name="Tomono K."/>
            <person name="Takeuchi D."/>
            <person name="Kawahara R."/>
            <person name="Hamada S."/>
        </authorList>
    </citation>
    <scope>NUCLEOTIDE SEQUENCE [LARGE SCALE GENOMIC DNA]</scope>
    <source>
        <strain evidence="1 2">E300</strain>
    </source>
</reference>
<evidence type="ECO:0000313" key="2">
    <source>
        <dbReference type="Proteomes" id="UP000467488"/>
    </source>
</evidence>
<gene>
    <name evidence="1" type="ORF">EIMP300_40790</name>
</gene>
<name>A0A8S0FSB2_ECOLX</name>
<dbReference type="Proteomes" id="UP000467488">
    <property type="component" value="Chromosome"/>
</dbReference>
<dbReference type="EMBL" id="AP022360">
    <property type="protein sequence ID" value="BBU82679.1"/>
    <property type="molecule type" value="Genomic_DNA"/>
</dbReference>
<organism evidence="1 2">
    <name type="scientific">Escherichia coli</name>
    <dbReference type="NCBI Taxonomy" id="562"/>
    <lineage>
        <taxon>Bacteria</taxon>
        <taxon>Pseudomonadati</taxon>
        <taxon>Pseudomonadota</taxon>
        <taxon>Gammaproteobacteria</taxon>
        <taxon>Enterobacterales</taxon>
        <taxon>Enterobacteriaceae</taxon>
        <taxon>Escherichia</taxon>
    </lineage>
</organism>
<proteinExistence type="predicted"/>
<protein>
    <submittedName>
        <fullName evidence="1">Uncharacterized protein</fullName>
    </submittedName>
</protein>